<keyword evidence="4" id="KW-1185">Reference proteome</keyword>
<dbReference type="GO" id="GO:0005524">
    <property type="term" value="F:ATP binding"/>
    <property type="evidence" value="ECO:0007669"/>
    <property type="project" value="UniProtKB-UniRule"/>
</dbReference>
<name>S7R8U5_GLOTA</name>
<dbReference type="GO" id="GO:0004672">
    <property type="term" value="F:protein kinase activity"/>
    <property type="evidence" value="ECO:0007669"/>
    <property type="project" value="InterPro"/>
</dbReference>
<dbReference type="OrthoDB" id="3258886at2759"/>
<dbReference type="PANTHER" id="PTHR11909">
    <property type="entry name" value="CASEIN KINASE-RELATED"/>
    <property type="match status" value="1"/>
</dbReference>
<dbReference type="InterPro" id="IPR000719">
    <property type="entry name" value="Prot_kinase_dom"/>
</dbReference>
<dbReference type="Pfam" id="PF00069">
    <property type="entry name" value="Pkinase"/>
    <property type="match status" value="1"/>
</dbReference>
<dbReference type="InterPro" id="IPR017441">
    <property type="entry name" value="Protein_kinase_ATP_BS"/>
</dbReference>
<proteinExistence type="predicted"/>
<dbReference type="GeneID" id="19298908"/>
<keyword evidence="3" id="KW-0418">Kinase</keyword>
<feature type="domain" description="Protein kinase" evidence="2">
    <location>
        <begin position="18"/>
        <end position="296"/>
    </location>
</feature>
<evidence type="ECO:0000313" key="4">
    <source>
        <dbReference type="Proteomes" id="UP000030669"/>
    </source>
</evidence>
<feature type="binding site" evidence="1">
    <location>
        <position position="179"/>
    </location>
    <ligand>
        <name>ATP</name>
        <dbReference type="ChEBI" id="CHEBI:30616"/>
    </ligand>
</feature>
<dbReference type="PROSITE" id="PS50011">
    <property type="entry name" value="PROTEIN_KINASE_DOM"/>
    <property type="match status" value="1"/>
</dbReference>
<organism evidence="3 4">
    <name type="scientific">Gloeophyllum trabeum (strain ATCC 11539 / FP-39264 / Madison 617)</name>
    <name type="common">Brown rot fungus</name>
    <dbReference type="NCBI Taxonomy" id="670483"/>
    <lineage>
        <taxon>Eukaryota</taxon>
        <taxon>Fungi</taxon>
        <taxon>Dikarya</taxon>
        <taxon>Basidiomycota</taxon>
        <taxon>Agaricomycotina</taxon>
        <taxon>Agaricomycetes</taxon>
        <taxon>Gloeophyllales</taxon>
        <taxon>Gloeophyllaceae</taxon>
        <taxon>Gloeophyllum</taxon>
    </lineage>
</organism>
<dbReference type="InterPro" id="IPR011009">
    <property type="entry name" value="Kinase-like_dom_sf"/>
</dbReference>
<keyword evidence="1" id="KW-0547">Nucleotide-binding</keyword>
<dbReference type="PROSITE" id="PS00107">
    <property type="entry name" value="PROTEIN_KINASE_ATP"/>
    <property type="match status" value="2"/>
</dbReference>
<sequence length="321" mass="36540">MLPSVGFTVPRWRVNGLWEFTDSLGSGSFGEVFAARQLLTGGEVAVKMERAASKYRTAVLPYEAAVYRQLQGCFGIPRLRWSGEEKGANFIVIDMLGPNLEHLKRFCRGTFTLKTVLMLADQMITRVETVHSGGLVCRDLMPDNFAIGRGKWGNLVHLFDFGLAKLYLDPHTGEHIPLKDGKEGMGAPRFVSVNVHLGYEQSRRDDLQALGLIFIYLLKGSLPWQGIYAPIIEAKLKRIGEMKALDNRAMKEALTDCPPEFTTYMEYCYGLEFTQQPDYDYVKRLFRDVMSRHGWEYDSIWDWSEGVETETGNLLPEKYKI</sequence>
<dbReference type="KEGG" id="gtr:GLOTRDRAFT_108391"/>
<accession>S7R8U5</accession>
<dbReference type="SUPFAM" id="SSF56112">
    <property type="entry name" value="Protein kinase-like (PK-like)"/>
    <property type="match status" value="1"/>
</dbReference>
<dbReference type="Gene3D" id="1.10.510.10">
    <property type="entry name" value="Transferase(Phosphotransferase) domain 1"/>
    <property type="match status" value="1"/>
</dbReference>
<dbReference type="AlphaFoldDB" id="S7R8U5"/>
<dbReference type="InterPro" id="IPR050235">
    <property type="entry name" value="CK1_Ser-Thr_kinase"/>
</dbReference>
<dbReference type="SMART" id="SM00220">
    <property type="entry name" value="S_TKc"/>
    <property type="match status" value="1"/>
</dbReference>
<feature type="binding site" evidence="1">
    <location>
        <position position="47"/>
    </location>
    <ligand>
        <name>ATP</name>
        <dbReference type="ChEBI" id="CHEBI:30616"/>
    </ligand>
</feature>
<evidence type="ECO:0000259" key="2">
    <source>
        <dbReference type="PROSITE" id="PS50011"/>
    </source>
</evidence>
<dbReference type="EMBL" id="KB469313">
    <property type="protein sequence ID" value="EPQ50740.1"/>
    <property type="molecule type" value="Genomic_DNA"/>
</dbReference>
<dbReference type="Proteomes" id="UP000030669">
    <property type="component" value="Unassembled WGS sequence"/>
</dbReference>
<keyword evidence="1" id="KW-0067">ATP-binding</keyword>
<dbReference type="STRING" id="670483.S7R8U5"/>
<dbReference type="RefSeq" id="XP_007870646.1">
    <property type="nucleotide sequence ID" value="XM_007872455.1"/>
</dbReference>
<dbReference type="OMA" id="CAPICID"/>
<evidence type="ECO:0000256" key="1">
    <source>
        <dbReference type="PROSITE-ProRule" id="PRU10141"/>
    </source>
</evidence>
<gene>
    <name evidence="3" type="ORF">GLOTRDRAFT_108391</name>
</gene>
<dbReference type="CDD" id="cd14016">
    <property type="entry name" value="STKc_CK1"/>
    <property type="match status" value="1"/>
</dbReference>
<protein>
    <submittedName>
        <fullName evidence="3">Casein kinase-like protein I isoform epsilon CKIe</fullName>
    </submittedName>
</protein>
<reference evidence="3 4" key="1">
    <citation type="journal article" date="2012" name="Science">
        <title>The Paleozoic origin of enzymatic lignin decomposition reconstructed from 31 fungal genomes.</title>
        <authorList>
            <person name="Floudas D."/>
            <person name="Binder M."/>
            <person name="Riley R."/>
            <person name="Barry K."/>
            <person name="Blanchette R.A."/>
            <person name="Henrissat B."/>
            <person name="Martinez A.T."/>
            <person name="Otillar R."/>
            <person name="Spatafora J.W."/>
            <person name="Yadav J.S."/>
            <person name="Aerts A."/>
            <person name="Benoit I."/>
            <person name="Boyd A."/>
            <person name="Carlson A."/>
            <person name="Copeland A."/>
            <person name="Coutinho P.M."/>
            <person name="de Vries R.P."/>
            <person name="Ferreira P."/>
            <person name="Findley K."/>
            <person name="Foster B."/>
            <person name="Gaskell J."/>
            <person name="Glotzer D."/>
            <person name="Gorecki P."/>
            <person name="Heitman J."/>
            <person name="Hesse C."/>
            <person name="Hori C."/>
            <person name="Igarashi K."/>
            <person name="Jurgens J.A."/>
            <person name="Kallen N."/>
            <person name="Kersten P."/>
            <person name="Kohler A."/>
            <person name="Kuees U."/>
            <person name="Kumar T.K.A."/>
            <person name="Kuo A."/>
            <person name="LaButti K."/>
            <person name="Larrondo L.F."/>
            <person name="Lindquist E."/>
            <person name="Ling A."/>
            <person name="Lombard V."/>
            <person name="Lucas S."/>
            <person name="Lundell T."/>
            <person name="Martin R."/>
            <person name="McLaughlin D.J."/>
            <person name="Morgenstern I."/>
            <person name="Morin E."/>
            <person name="Murat C."/>
            <person name="Nagy L.G."/>
            <person name="Nolan M."/>
            <person name="Ohm R.A."/>
            <person name="Patyshakuliyeva A."/>
            <person name="Rokas A."/>
            <person name="Ruiz-Duenas F.J."/>
            <person name="Sabat G."/>
            <person name="Salamov A."/>
            <person name="Samejima M."/>
            <person name="Schmutz J."/>
            <person name="Slot J.C."/>
            <person name="St John F."/>
            <person name="Stenlid J."/>
            <person name="Sun H."/>
            <person name="Sun S."/>
            <person name="Syed K."/>
            <person name="Tsang A."/>
            <person name="Wiebenga A."/>
            <person name="Young D."/>
            <person name="Pisabarro A."/>
            <person name="Eastwood D.C."/>
            <person name="Martin F."/>
            <person name="Cullen D."/>
            <person name="Grigoriev I.V."/>
            <person name="Hibbett D.S."/>
        </authorList>
    </citation>
    <scope>NUCLEOTIDE SEQUENCE [LARGE SCALE GENOMIC DNA]</scope>
    <source>
        <strain evidence="3 4">ATCC 11539</strain>
    </source>
</reference>
<keyword evidence="3" id="KW-0808">Transferase</keyword>
<evidence type="ECO:0000313" key="3">
    <source>
        <dbReference type="EMBL" id="EPQ50740.1"/>
    </source>
</evidence>
<dbReference type="eggNOG" id="KOG1164">
    <property type="taxonomic scope" value="Eukaryota"/>
</dbReference>
<dbReference type="HOGENOM" id="CLU_019279_2_0_1"/>